<dbReference type="Proteomes" id="UP000199079">
    <property type="component" value="Unassembled WGS sequence"/>
</dbReference>
<evidence type="ECO:0000256" key="1">
    <source>
        <dbReference type="ARBA" id="ARBA00022448"/>
    </source>
</evidence>
<evidence type="ECO:0000313" key="6">
    <source>
        <dbReference type="Proteomes" id="UP000199079"/>
    </source>
</evidence>
<dbReference type="PROSITE" id="PS00211">
    <property type="entry name" value="ABC_TRANSPORTER_1"/>
    <property type="match status" value="1"/>
</dbReference>
<dbReference type="GO" id="GO:0005886">
    <property type="term" value="C:plasma membrane"/>
    <property type="evidence" value="ECO:0007669"/>
    <property type="project" value="TreeGrafter"/>
</dbReference>
<dbReference type="InterPro" id="IPR027417">
    <property type="entry name" value="P-loop_NTPase"/>
</dbReference>
<dbReference type="GO" id="GO:0005524">
    <property type="term" value="F:ATP binding"/>
    <property type="evidence" value="ECO:0007669"/>
    <property type="project" value="UniProtKB-KW"/>
</dbReference>
<keyword evidence="6" id="KW-1185">Reference proteome</keyword>
<dbReference type="GO" id="GO:0098796">
    <property type="term" value="C:membrane protein complex"/>
    <property type="evidence" value="ECO:0007669"/>
    <property type="project" value="UniProtKB-ARBA"/>
</dbReference>
<dbReference type="AlphaFoldDB" id="A0A1H3MEE5"/>
<keyword evidence="2" id="KW-0547">Nucleotide-binding</keyword>
<dbReference type="Gene3D" id="3.40.50.300">
    <property type="entry name" value="P-loop containing nucleotide triphosphate hydrolases"/>
    <property type="match status" value="1"/>
</dbReference>
<dbReference type="InterPro" id="IPR015854">
    <property type="entry name" value="ABC_transpr_LolD-like"/>
</dbReference>
<evidence type="ECO:0000259" key="4">
    <source>
        <dbReference type="PROSITE" id="PS50893"/>
    </source>
</evidence>
<organism evidence="5 6">
    <name type="scientific">Halopenitus persicus</name>
    <dbReference type="NCBI Taxonomy" id="1048396"/>
    <lineage>
        <taxon>Archaea</taxon>
        <taxon>Methanobacteriati</taxon>
        <taxon>Methanobacteriota</taxon>
        <taxon>Stenosarchaea group</taxon>
        <taxon>Halobacteria</taxon>
        <taxon>Halobacteriales</taxon>
        <taxon>Haloferacaceae</taxon>
        <taxon>Halopenitus</taxon>
    </lineage>
</organism>
<dbReference type="SUPFAM" id="SSF52540">
    <property type="entry name" value="P-loop containing nucleoside triphosphate hydrolases"/>
    <property type="match status" value="1"/>
</dbReference>
<keyword evidence="3 5" id="KW-0067">ATP-binding</keyword>
<dbReference type="GO" id="GO:0022857">
    <property type="term" value="F:transmembrane transporter activity"/>
    <property type="evidence" value="ECO:0007669"/>
    <property type="project" value="UniProtKB-ARBA"/>
</dbReference>
<dbReference type="GO" id="GO:0016887">
    <property type="term" value="F:ATP hydrolysis activity"/>
    <property type="evidence" value="ECO:0007669"/>
    <property type="project" value="InterPro"/>
</dbReference>
<protein>
    <submittedName>
        <fullName evidence="5">Putative ABC transport system ATP-binding protein</fullName>
    </submittedName>
</protein>
<dbReference type="SMART" id="SM00382">
    <property type="entry name" value="AAA"/>
    <property type="match status" value="1"/>
</dbReference>
<dbReference type="PANTHER" id="PTHR24220:SF685">
    <property type="entry name" value="ABC TRANSPORTER RELATED"/>
    <property type="match status" value="1"/>
</dbReference>
<dbReference type="RefSeq" id="WP_092734245.1">
    <property type="nucleotide sequence ID" value="NZ_FNPC01000009.1"/>
</dbReference>
<keyword evidence="1" id="KW-0813">Transport</keyword>
<dbReference type="PANTHER" id="PTHR24220">
    <property type="entry name" value="IMPORT ATP-BINDING PROTEIN"/>
    <property type="match status" value="1"/>
</dbReference>
<evidence type="ECO:0000256" key="2">
    <source>
        <dbReference type="ARBA" id="ARBA00022741"/>
    </source>
</evidence>
<dbReference type="InterPro" id="IPR003439">
    <property type="entry name" value="ABC_transporter-like_ATP-bd"/>
</dbReference>
<dbReference type="FunFam" id="3.40.50.300:FF:000032">
    <property type="entry name" value="Export ABC transporter ATP-binding protein"/>
    <property type="match status" value="1"/>
</dbReference>
<evidence type="ECO:0000313" key="5">
    <source>
        <dbReference type="EMBL" id="SDY75091.1"/>
    </source>
</evidence>
<dbReference type="Pfam" id="PF00005">
    <property type="entry name" value="ABC_tran"/>
    <property type="match status" value="1"/>
</dbReference>
<reference evidence="6" key="1">
    <citation type="submission" date="2016-10" db="EMBL/GenBank/DDBJ databases">
        <authorList>
            <person name="Varghese N."/>
            <person name="Submissions S."/>
        </authorList>
    </citation>
    <scope>NUCLEOTIDE SEQUENCE [LARGE SCALE GENOMIC DNA]</scope>
    <source>
        <strain evidence="6">DC30,IBRC 10041,KCTC 4046</strain>
    </source>
</reference>
<dbReference type="InterPro" id="IPR017871">
    <property type="entry name" value="ABC_transporter-like_CS"/>
</dbReference>
<proteinExistence type="predicted"/>
<gene>
    <name evidence="5" type="ORF">SAMN05216564_10967</name>
</gene>
<dbReference type="InterPro" id="IPR003593">
    <property type="entry name" value="AAA+_ATPase"/>
</dbReference>
<dbReference type="InterPro" id="IPR017911">
    <property type="entry name" value="MacB-like_ATP-bd"/>
</dbReference>
<feature type="domain" description="ABC transporter" evidence="4">
    <location>
        <begin position="24"/>
        <end position="258"/>
    </location>
</feature>
<name>A0A1H3MEE5_9EURY</name>
<dbReference type="OrthoDB" id="302885at2157"/>
<evidence type="ECO:0000256" key="3">
    <source>
        <dbReference type="ARBA" id="ARBA00022840"/>
    </source>
</evidence>
<dbReference type="PROSITE" id="PS50893">
    <property type="entry name" value="ABC_TRANSPORTER_2"/>
    <property type="match status" value="1"/>
</dbReference>
<dbReference type="CDD" id="cd03255">
    <property type="entry name" value="ABC_MJ0796_LolCDE_FtsE"/>
    <property type="match status" value="1"/>
</dbReference>
<dbReference type="EMBL" id="FNPC01000009">
    <property type="protein sequence ID" value="SDY75091.1"/>
    <property type="molecule type" value="Genomic_DNA"/>
</dbReference>
<sequence>MVPRSTIYHSSSSTNTSTEVDPVVTCTDVSRHFTRGSSHSGWFSRSSQSAEIVTALSNISLSVTRGEFVGLAGPSGSGKSTLLHLLAALDTPSTGSVTLAGRQTNTLSTRQRTKLRLDHVGIVFQHFHLLPSLSARANVATPLIELGYSRRQRRQRATELLANVGLDDRVHHTPGELSGGEQQRVAVARALATDPDLVIADEPTGELDTTTGKRVLDVLAAVATDRAVIVASHDPQVLDRVDRVIRLRDGHRQKVDETT</sequence>
<accession>A0A1H3MEE5</accession>